<evidence type="ECO:0000313" key="2">
    <source>
        <dbReference type="Proteomes" id="UP000235347"/>
    </source>
</evidence>
<name>A0A2N7WG65_9BURK</name>
<gene>
    <name evidence="1" type="ORF">C0Z19_00845</name>
</gene>
<dbReference type="Proteomes" id="UP000235347">
    <property type="component" value="Unassembled WGS sequence"/>
</dbReference>
<proteinExistence type="predicted"/>
<dbReference type="AlphaFoldDB" id="A0A2N7WG65"/>
<accession>A0A2N7WG65</accession>
<dbReference type="EMBL" id="PNYB01000001">
    <property type="protein sequence ID" value="PMS28305.1"/>
    <property type="molecule type" value="Genomic_DNA"/>
</dbReference>
<organism evidence="1 2">
    <name type="scientific">Trinickia soli</name>
    <dbReference type="NCBI Taxonomy" id="380675"/>
    <lineage>
        <taxon>Bacteria</taxon>
        <taxon>Pseudomonadati</taxon>
        <taxon>Pseudomonadota</taxon>
        <taxon>Betaproteobacteria</taxon>
        <taxon>Burkholderiales</taxon>
        <taxon>Burkholderiaceae</taxon>
        <taxon>Trinickia</taxon>
    </lineage>
</organism>
<evidence type="ECO:0000313" key="1">
    <source>
        <dbReference type="EMBL" id="PMS28305.1"/>
    </source>
</evidence>
<sequence length="71" mass="7436">MGCADAVFTAFGCCVDEFVDVADNPSDVIESAEGWLFVAPDASRCSKISQMRAANSAISPDSNRSCADVTL</sequence>
<protein>
    <submittedName>
        <fullName evidence="1">Uncharacterized protein</fullName>
    </submittedName>
</protein>
<comment type="caution">
    <text evidence="1">The sequence shown here is derived from an EMBL/GenBank/DDBJ whole genome shotgun (WGS) entry which is preliminary data.</text>
</comment>
<keyword evidence="2" id="KW-1185">Reference proteome</keyword>
<reference evidence="1 2" key="1">
    <citation type="submission" date="2018-01" db="EMBL/GenBank/DDBJ databases">
        <title>Whole genome analyses suggest that Burkholderia sensu lato contains two further novel genera in the rhizoxinica-symbiotica group Mycetohabitans gen. nov., and Trinickia gen. nov.: implications for the evolution of diazotrophy and nodulation in the Burkholderiaceae.</title>
        <authorList>
            <person name="Estrada-de los Santos P."/>
            <person name="Palmer M."/>
            <person name="Chavez-Ramirez B."/>
            <person name="Beukes C."/>
            <person name="Steenkamp E.T."/>
            <person name="Hirsch A.M."/>
            <person name="Manyaka P."/>
            <person name="Maluk M."/>
            <person name="Lafos M."/>
            <person name="Crook M."/>
            <person name="Gross E."/>
            <person name="Simon M.F."/>
            <person name="Bueno dos Reis Junior F."/>
            <person name="Poole P.S."/>
            <person name="Venter S.N."/>
            <person name="James E.K."/>
        </authorList>
    </citation>
    <scope>NUCLEOTIDE SEQUENCE [LARGE SCALE GENOMIC DNA]</scope>
    <source>
        <strain evidence="1 2">GP25-8</strain>
    </source>
</reference>